<feature type="compositionally biased region" description="Polar residues" evidence="7">
    <location>
        <begin position="380"/>
        <end position="398"/>
    </location>
</feature>
<dbReference type="Proteomes" id="UP000789390">
    <property type="component" value="Unassembled WGS sequence"/>
</dbReference>
<feature type="compositionally biased region" description="Low complexity" evidence="7">
    <location>
        <begin position="80"/>
        <end position="101"/>
    </location>
</feature>
<dbReference type="Pfam" id="PF16159">
    <property type="entry name" value="FOXP-CC"/>
    <property type="match status" value="1"/>
</dbReference>
<evidence type="ECO:0000256" key="5">
    <source>
        <dbReference type="ARBA" id="ARBA00023242"/>
    </source>
</evidence>
<comment type="caution">
    <text evidence="9">The sequence shown here is derived from an EMBL/GenBank/DDBJ whole genome shotgun (WGS) entry which is preliminary data.</text>
</comment>
<keyword evidence="2" id="KW-0805">Transcription regulation</keyword>
<evidence type="ECO:0000256" key="6">
    <source>
        <dbReference type="PROSITE-ProRule" id="PRU00089"/>
    </source>
</evidence>
<evidence type="ECO:0000313" key="10">
    <source>
        <dbReference type="Proteomes" id="UP000789390"/>
    </source>
</evidence>
<dbReference type="PANTHER" id="PTHR45796">
    <property type="entry name" value="FORKHEAD BOX P, ISOFORM C"/>
    <property type="match status" value="1"/>
</dbReference>
<dbReference type="Pfam" id="PF00250">
    <property type="entry name" value="Forkhead"/>
    <property type="match status" value="1"/>
</dbReference>
<feature type="region of interest" description="Disordered" evidence="7">
    <location>
        <begin position="366"/>
        <end position="412"/>
    </location>
</feature>
<dbReference type="InterPro" id="IPR032354">
    <property type="entry name" value="FOXP-CC"/>
</dbReference>
<keyword evidence="4" id="KW-0804">Transcription</keyword>
<dbReference type="SMART" id="SM00339">
    <property type="entry name" value="FH"/>
    <property type="match status" value="1"/>
</dbReference>
<dbReference type="GO" id="GO:0005634">
    <property type="term" value="C:nucleus"/>
    <property type="evidence" value="ECO:0007669"/>
    <property type="project" value="UniProtKB-SubCell"/>
</dbReference>
<feature type="compositionally biased region" description="Low complexity" evidence="7">
    <location>
        <begin position="1046"/>
        <end position="1057"/>
    </location>
</feature>
<dbReference type="AlphaFoldDB" id="A0A8J2WPD2"/>
<dbReference type="EMBL" id="CAKKLH010000306">
    <property type="protein sequence ID" value="CAH0110805.1"/>
    <property type="molecule type" value="Genomic_DNA"/>
</dbReference>
<feature type="compositionally biased region" description="Basic and acidic residues" evidence="7">
    <location>
        <begin position="604"/>
        <end position="620"/>
    </location>
</feature>
<reference evidence="9" key="1">
    <citation type="submission" date="2021-11" db="EMBL/GenBank/DDBJ databases">
        <authorList>
            <person name="Schell T."/>
        </authorList>
    </citation>
    <scope>NUCLEOTIDE SEQUENCE</scope>
    <source>
        <strain evidence="9">M5</strain>
    </source>
</reference>
<feature type="region of interest" description="Disordered" evidence="7">
    <location>
        <begin position="924"/>
        <end position="951"/>
    </location>
</feature>
<feature type="region of interest" description="Disordered" evidence="7">
    <location>
        <begin position="268"/>
        <end position="306"/>
    </location>
</feature>
<organism evidence="9 10">
    <name type="scientific">Daphnia galeata</name>
    <dbReference type="NCBI Taxonomy" id="27404"/>
    <lineage>
        <taxon>Eukaryota</taxon>
        <taxon>Metazoa</taxon>
        <taxon>Ecdysozoa</taxon>
        <taxon>Arthropoda</taxon>
        <taxon>Crustacea</taxon>
        <taxon>Branchiopoda</taxon>
        <taxon>Diplostraca</taxon>
        <taxon>Cladocera</taxon>
        <taxon>Anomopoda</taxon>
        <taxon>Daphniidae</taxon>
        <taxon>Daphnia</taxon>
    </lineage>
</organism>
<dbReference type="Gene3D" id="1.20.5.340">
    <property type="match status" value="1"/>
</dbReference>
<feature type="compositionally biased region" description="Polar residues" evidence="7">
    <location>
        <begin position="836"/>
        <end position="866"/>
    </location>
</feature>
<dbReference type="InterPro" id="IPR050998">
    <property type="entry name" value="FOXP"/>
</dbReference>
<evidence type="ECO:0000256" key="4">
    <source>
        <dbReference type="ARBA" id="ARBA00023163"/>
    </source>
</evidence>
<feature type="region of interest" description="Disordered" evidence="7">
    <location>
        <begin position="836"/>
        <end position="875"/>
    </location>
</feature>
<keyword evidence="5 6" id="KW-0539">Nucleus</keyword>
<feature type="compositionally biased region" description="Polar residues" evidence="7">
    <location>
        <begin position="515"/>
        <end position="528"/>
    </location>
</feature>
<gene>
    <name evidence="9" type="ORF">DGAL_LOCUS14409</name>
</gene>
<feature type="compositionally biased region" description="Low complexity" evidence="7">
    <location>
        <begin position="924"/>
        <end position="940"/>
    </location>
</feature>
<keyword evidence="10" id="KW-1185">Reference proteome</keyword>
<dbReference type="PROSITE" id="PS50039">
    <property type="entry name" value="FORK_HEAD_3"/>
    <property type="match status" value="1"/>
</dbReference>
<feature type="compositionally biased region" description="Low complexity" evidence="7">
    <location>
        <begin position="569"/>
        <end position="585"/>
    </location>
</feature>
<name>A0A8J2WPD2_9CRUS</name>
<feature type="domain" description="Fork-head" evidence="8">
    <location>
        <begin position="638"/>
        <end position="806"/>
    </location>
</feature>
<feature type="compositionally biased region" description="Acidic residues" evidence="7">
    <location>
        <begin position="1058"/>
        <end position="1067"/>
    </location>
</feature>
<protein>
    <recommendedName>
        <fullName evidence="8">Fork-head domain-containing protein</fullName>
    </recommendedName>
</protein>
<evidence type="ECO:0000256" key="1">
    <source>
        <dbReference type="ARBA" id="ARBA00004123"/>
    </source>
</evidence>
<dbReference type="InterPro" id="IPR036388">
    <property type="entry name" value="WH-like_DNA-bd_sf"/>
</dbReference>
<evidence type="ECO:0000256" key="2">
    <source>
        <dbReference type="ARBA" id="ARBA00023015"/>
    </source>
</evidence>
<evidence type="ECO:0000313" key="9">
    <source>
        <dbReference type="EMBL" id="CAH0110805.1"/>
    </source>
</evidence>
<feature type="region of interest" description="Disordered" evidence="7">
    <location>
        <begin position="1"/>
        <end position="107"/>
    </location>
</feature>
<sequence length="1110" mass="121526">MDPQTDVDGAINLSTHQQQQEQQSDNQPRPAILIVDQQTTITTSSIHRSQDAVSKGSLSPVTKLDGSSPIREPENLPIHSTSSSTGCSSGSDSSDSSKSSSPPVIHWEPDTLLTSLHKKTDQPISSDADPADPLAAAAAAIRAHPLLMTPQGLALQQHVQQLLRDQLIHPQLQSMLLYQKQQQEKLADMGRKQLEALLSQLQEQLQLNLFQQTQLMQQRSGTGVSAADRRKNNELAQTLAGQQQQIIHQIQLTHQHFVLGSVQQNNLLTSPPTSAGEEATTEMSNSKPTSIWNNKDSSTPLPGGLNVNVSTSGLPTLQVTACDSPASISPIRSSADSGKAVTNGHMNNSGVYSSLHSHYQQTTSAGDLNDNLIDHHHNSGVFNTSGSNGIKSGDQQRISSSSSTPLSSSSSSSHPLFLFGVCRWPGCESPCDDVTTFIEHLNREHVLDDRSTAQTRVQMQVVAQLELQLQKERDRLQSMMDHLNRARQQQQQQSTLPTKQSPVKSNGSAMRGPQLSVNSSGDSMNALQHQHHRMSPSLAALVSATMRGVMNPVTGSSHHHLLLHPPTPSSQHHGSSSMNQQSQSQSRRRLSEKPNSGSNSGTVEDIRLRKRSVTERSAMDVSEELQRNREWYRSTDVRPPFTYASLIRQAIIESPERQLTLNEIYTWFQNTFCYFRHNAATWKNRFSYSWDRLLQPQKGIRGVGVSHKRKKKNPELARTNPIIERSASQSVAAQVFHASGERQRSRLDRRRGGVSQAPTSKVHFGNAIRTNLSLHKCFVRYEDDFGSYWMVDDAEFVRRRHLARGRPRKFEIPAAAAAAAAAAVQHHQLQLNLNRPTSPNFLQPPASSSIIQNHSTDGVTTESAQPLISDDKNVTINSPCANRAKIATQGVQSKSPSMTPSPTLFGEALNASLQAALAESNMSFLHRSQSSSSQSPLDRSSGFHHHQHQMHDGTLSLGAKRVKMEAPDEELSSCSMKAPAIPSEEYYCRNPAGGSSLVVIKQQQHETSGEGGGHHSSGTDNEDNNDASSTENYEPLDFKAWRAQRSTSNNTSTAAASNDEEDDEDDFANTIPGRASITVEVGPASSTRLMDANSAASGSDFMTHTVRSTK</sequence>
<proteinExistence type="predicted"/>
<dbReference type="PRINTS" id="PR00053">
    <property type="entry name" value="FORKHEAD"/>
</dbReference>
<feature type="compositionally biased region" description="Polar residues" evidence="7">
    <location>
        <begin position="281"/>
        <end position="300"/>
    </location>
</feature>
<dbReference type="GO" id="GO:0000978">
    <property type="term" value="F:RNA polymerase II cis-regulatory region sequence-specific DNA binding"/>
    <property type="evidence" value="ECO:0007669"/>
    <property type="project" value="TreeGrafter"/>
</dbReference>
<dbReference type="PANTHER" id="PTHR45796:SF4">
    <property type="entry name" value="FORKHEAD BOX P, ISOFORM C"/>
    <property type="match status" value="1"/>
</dbReference>
<dbReference type="InterPro" id="IPR036390">
    <property type="entry name" value="WH_DNA-bd_sf"/>
</dbReference>
<feature type="compositionally biased region" description="Polar residues" evidence="7">
    <location>
        <begin position="36"/>
        <end position="47"/>
    </location>
</feature>
<feature type="compositionally biased region" description="Polar residues" evidence="7">
    <location>
        <begin position="494"/>
        <end position="508"/>
    </location>
</feature>
<dbReference type="Gene3D" id="1.10.10.10">
    <property type="entry name" value="Winged helix-like DNA-binding domain superfamily/Winged helix DNA-binding domain"/>
    <property type="match status" value="1"/>
</dbReference>
<feature type="region of interest" description="Disordered" evidence="7">
    <location>
        <begin position="550"/>
        <end position="620"/>
    </location>
</feature>
<evidence type="ECO:0000256" key="7">
    <source>
        <dbReference type="SAM" id="MobiDB-lite"/>
    </source>
</evidence>
<dbReference type="OrthoDB" id="5830876at2759"/>
<feature type="DNA-binding region" description="Fork-head" evidence="6">
    <location>
        <begin position="638"/>
        <end position="806"/>
    </location>
</feature>
<keyword evidence="3 6" id="KW-0238">DNA-binding</keyword>
<feature type="region of interest" description="Disordered" evidence="7">
    <location>
        <begin position="483"/>
        <end position="535"/>
    </location>
</feature>
<feature type="compositionally biased region" description="Low complexity" evidence="7">
    <location>
        <begin position="399"/>
        <end position="412"/>
    </location>
</feature>
<dbReference type="SUPFAM" id="SSF46785">
    <property type="entry name" value="Winged helix' DNA-binding domain"/>
    <property type="match status" value="2"/>
</dbReference>
<feature type="compositionally biased region" description="Polar residues" evidence="7">
    <location>
        <begin position="593"/>
        <end position="602"/>
    </location>
</feature>
<feature type="region of interest" description="Disordered" evidence="7">
    <location>
        <begin position="1091"/>
        <end position="1110"/>
    </location>
</feature>
<evidence type="ECO:0000259" key="8">
    <source>
        <dbReference type="PROSITE" id="PS50039"/>
    </source>
</evidence>
<feature type="region of interest" description="Disordered" evidence="7">
    <location>
        <begin position="1003"/>
        <end position="1079"/>
    </location>
</feature>
<dbReference type="InterPro" id="IPR001766">
    <property type="entry name" value="Fork_head_dom"/>
</dbReference>
<dbReference type="GO" id="GO:0000981">
    <property type="term" value="F:DNA-binding transcription factor activity, RNA polymerase II-specific"/>
    <property type="evidence" value="ECO:0007669"/>
    <property type="project" value="TreeGrafter"/>
</dbReference>
<accession>A0A8J2WPD2</accession>
<comment type="subcellular location">
    <subcellularLocation>
        <location evidence="1 6">Nucleus</location>
    </subcellularLocation>
</comment>
<evidence type="ECO:0000256" key="3">
    <source>
        <dbReference type="ARBA" id="ARBA00023125"/>
    </source>
</evidence>